<protein>
    <submittedName>
        <fullName evidence="1">Uncharacterized protein</fullName>
    </submittedName>
</protein>
<evidence type="ECO:0000313" key="1">
    <source>
        <dbReference type="EMBL" id="JAG99401.1"/>
    </source>
</evidence>
<reference evidence="1" key="2">
    <citation type="journal article" date="2015" name="Fish Shellfish Immunol.">
        <title>Early steps in the European eel (Anguilla anguilla)-Vibrio vulnificus interaction in the gills: Role of the RtxA13 toxin.</title>
        <authorList>
            <person name="Callol A."/>
            <person name="Pajuelo D."/>
            <person name="Ebbesson L."/>
            <person name="Teles M."/>
            <person name="MacKenzie S."/>
            <person name="Amaro C."/>
        </authorList>
    </citation>
    <scope>NUCLEOTIDE SEQUENCE</scope>
</reference>
<reference evidence="1" key="1">
    <citation type="submission" date="2014-11" db="EMBL/GenBank/DDBJ databases">
        <authorList>
            <person name="Amaro Gonzalez C."/>
        </authorList>
    </citation>
    <scope>NUCLEOTIDE SEQUENCE</scope>
</reference>
<name>A0A0E9P5C2_ANGAN</name>
<dbReference type="EMBL" id="GBXM01109175">
    <property type="protein sequence ID" value="JAG99401.1"/>
    <property type="molecule type" value="Transcribed_RNA"/>
</dbReference>
<accession>A0A0E9P5C2</accession>
<proteinExistence type="predicted"/>
<organism evidence="1">
    <name type="scientific">Anguilla anguilla</name>
    <name type="common">European freshwater eel</name>
    <name type="synonym">Muraena anguilla</name>
    <dbReference type="NCBI Taxonomy" id="7936"/>
    <lineage>
        <taxon>Eukaryota</taxon>
        <taxon>Metazoa</taxon>
        <taxon>Chordata</taxon>
        <taxon>Craniata</taxon>
        <taxon>Vertebrata</taxon>
        <taxon>Euteleostomi</taxon>
        <taxon>Actinopterygii</taxon>
        <taxon>Neopterygii</taxon>
        <taxon>Teleostei</taxon>
        <taxon>Anguilliformes</taxon>
        <taxon>Anguillidae</taxon>
        <taxon>Anguilla</taxon>
    </lineage>
</organism>
<sequence>MCRLIPHRLHWSCV</sequence>